<evidence type="ECO:0000313" key="2">
    <source>
        <dbReference type="EMBL" id="KKN20062.1"/>
    </source>
</evidence>
<feature type="transmembrane region" description="Helical" evidence="1">
    <location>
        <begin position="42"/>
        <end position="68"/>
    </location>
</feature>
<gene>
    <name evidence="2" type="ORF">LCGC14_0939320</name>
</gene>
<feature type="non-terminal residue" evidence="2">
    <location>
        <position position="1"/>
    </location>
</feature>
<comment type="caution">
    <text evidence="2">The sequence shown here is derived from an EMBL/GenBank/DDBJ whole genome shotgun (WGS) entry which is preliminary data.</text>
</comment>
<evidence type="ECO:0000256" key="1">
    <source>
        <dbReference type="SAM" id="Phobius"/>
    </source>
</evidence>
<feature type="transmembrane region" description="Helical" evidence="1">
    <location>
        <begin position="153"/>
        <end position="180"/>
    </location>
</feature>
<keyword evidence="1" id="KW-1133">Transmembrane helix</keyword>
<organism evidence="2">
    <name type="scientific">marine sediment metagenome</name>
    <dbReference type="NCBI Taxonomy" id="412755"/>
    <lineage>
        <taxon>unclassified sequences</taxon>
        <taxon>metagenomes</taxon>
        <taxon>ecological metagenomes</taxon>
    </lineage>
</organism>
<reference evidence="2" key="1">
    <citation type="journal article" date="2015" name="Nature">
        <title>Complex archaea that bridge the gap between prokaryotes and eukaryotes.</title>
        <authorList>
            <person name="Spang A."/>
            <person name="Saw J.H."/>
            <person name="Jorgensen S.L."/>
            <person name="Zaremba-Niedzwiedzka K."/>
            <person name="Martijn J."/>
            <person name="Lind A.E."/>
            <person name="van Eijk R."/>
            <person name="Schleper C."/>
            <person name="Guy L."/>
            <person name="Ettema T.J."/>
        </authorList>
    </citation>
    <scope>NUCLEOTIDE SEQUENCE</scope>
</reference>
<accession>A0A0F9P6N6</accession>
<keyword evidence="1" id="KW-0812">Transmembrane</keyword>
<proteinExistence type="predicted"/>
<feature type="transmembrane region" description="Helical" evidence="1">
    <location>
        <begin position="6"/>
        <end position="30"/>
    </location>
</feature>
<feature type="transmembrane region" description="Helical" evidence="1">
    <location>
        <begin position="109"/>
        <end position="133"/>
    </location>
</feature>
<dbReference type="EMBL" id="LAZR01003275">
    <property type="protein sequence ID" value="KKN20062.1"/>
    <property type="molecule type" value="Genomic_DNA"/>
</dbReference>
<feature type="transmembrane region" description="Helical" evidence="1">
    <location>
        <begin position="74"/>
        <end position="97"/>
    </location>
</feature>
<dbReference type="AlphaFoldDB" id="A0A0F9P6N6"/>
<sequence length="383" mass="44879">LVMHIFFYIILVIGYVFVLIVAIYTLIYILRNHQIYGIKLTAVLNFITIFNAVILYSTLYIFSIIIFFSENTNIILWKLSLISGFISLMLTSLIYAFLKEFKKISYFPFIIFTIFFGFLIGSLFSTNSIQLIIDSSTSPPFFLGDISRITYKFNLTTGLITIIFQSSVVIYFYVVSIKIYKRARNKEKIKSLFINTVIFSFSMLLSILYITFQLSIFRELHILLLWINLIGVCYMLVKKPEIFLELTNKIYSINIYHKSGILLYSYKFRPINDESDSAIWGNILIGINHILSEFIDTKDQIEVLQTYNSDIIVNYDELGFAVVLITNHQNPILKKLMNNFAQDFRHMYKNELTEIQDLNKLINVSEFNETKSIVERNFHMYLN</sequence>
<name>A0A0F9P6N6_9ZZZZ</name>
<keyword evidence="1" id="KW-0472">Membrane</keyword>
<feature type="transmembrane region" description="Helical" evidence="1">
    <location>
        <begin position="192"/>
        <end position="214"/>
    </location>
</feature>
<protein>
    <submittedName>
        <fullName evidence="2">Uncharacterized protein</fullName>
    </submittedName>
</protein>